<dbReference type="Gene3D" id="1.10.530.40">
    <property type="match status" value="1"/>
</dbReference>
<dbReference type="InterPro" id="IPR002196">
    <property type="entry name" value="Glyco_hydro_24"/>
</dbReference>
<dbReference type="GO" id="GO:0003796">
    <property type="term" value="F:lysozyme activity"/>
    <property type="evidence" value="ECO:0007669"/>
    <property type="project" value="UniProtKB-EC"/>
</dbReference>
<dbReference type="PANTHER" id="PTHR38107">
    <property type="match status" value="1"/>
</dbReference>
<evidence type="ECO:0000256" key="2">
    <source>
        <dbReference type="ARBA" id="ARBA00022529"/>
    </source>
</evidence>
<keyword evidence="4 7" id="KW-0378">Hydrolase</keyword>
<dbReference type="InterPro" id="IPR051018">
    <property type="entry name" value="Bacteriophage_GH24"/>
</dbReference>
<evidence type="ECO:0000256" key="3">
    <source>
        <dbReference type="ARBA" id="ARBA00022638"/>
    </source>
</evidence>
<gene>
    <name evidence="8" type="ORF">DYY88_06755</name>
</gene>
<evidence type="ECO:0000256" key="7">
    <source>
        <dbReference type="RuleBase" id="RU003788"/>
    </source>
</evidence>
<dbReference type="GO" id="GO:0031640">
    <property type="term" value="P:killing of cells of another organism"/>
    <property type="evidence" value="ECO:0007669"/>
    <property type="project" value="UniProtKB-KW"/>
</dbReference>
<keyword evidence="2 7" id="KW-0929">Antimicrobial</keyword>
<evidence type="ECO:0000313" key="9">
    <source>
        <dbReference type="Proteomes" id="UP000292459"/>
    </source>
</evidence>
<keyword evidence="6 7" id="KW-0326">Glycosidase</keyword>
<dbReference type="Pfam" id="PF00959">
    <property type="entry name" value="Phage_lysozyme"/>
    <property type="match status" value="1"/>
</dbReference>
<dbReference type="PANTHER" id="PTHR38107:SF3">
    <property type="entry name" value="LYSOZYME RRRD-RELATED"/>
    <property type="match status" value="1"/>
</dbReference>
<dbReference type="EC" id="3.2.1.17" evidence="7"/>
<dbReference type="InterPro" id="IPR023347">
    <property type="entry name" value="Lysozyme_dom_sf"/>
</dbReference>
<keyword evidence="3 7" id="KW-0081">Bacteriolytic enzyme</keyword>
<reference evidence="8 9" key="1">
    <citation type="submission" date="2018-11" db="EMBL/GenBank/DDBJ databases">
        <title>Whole genome sequencing of an environmental sample.</title>
        <authorList>
            <person name="Sarangi A.N."/>
            <person name="Singh D."/>
            <person name="Tripathy S."/>
        </authorList>
    </citation>
    <scope>NUCLEOTIDE SEQUENCE [LARGE SCALE GENOMIC DNA]</scope>
    <source>
        <strain evidence="8 9">Lakshadweep</strain>
    </source>
</reference>
<dbReference type="CDD" id="cd00737">
    <property type="entry name" value="lyz_endolysin_autolysin"/>
    <property type="match status" value="1"/>
</dbReference>
<organism evidence="8 9">
    <name type="scientific">Leptolyngbya iicbica LK</name>
    <dbReference type="NCBI Taxonomy" id="2294035"/>
    <lineage>
        <taxon>Bacteria</taxon>
        <taxon>Bacillati</taxon>
        <taxon>Cyanobacteriota</taxon>
        <taxon>Cyanophyceae</taxon>
        <taxon>Leptolyngbyales</taxon>
        <taxon>Leptolyngbyaceae</taxon>
        <taxon>Leptolyngbya group</taxon>
        <taxon>Leptolyngbya</taxon>
        <taxon>Leptolyngbya iicbica</taxon>
    </lineage>
</organism>
<dbReference type="GO" id="GO:0042742">
    <property type="term" value="P:defense response to bacterium"/>
    <property type="evidence" value="ECO:0007669"/>
    <property type="project" value="UniProtKB-KW"/>
</dbReference>
<dbReference type="InterPro" id="IPR033907">
    <property type="entry name" value="Endolysin_autolysin"/>
</dbReference>
<sequence>MGTWIKETDKAFYLMQGGYWISRLTKYPSTTNPLEQVVNTAALEQWLMRPDGPTAITFSQGTGYPEPEPIPDKPAPPPGQINEDGIIIVKSFEGLRLQAYQDSVGIWTIGYGHTSMAGPPDVYPGMVITEAEADQILRRDLDLFEAGVTRGVTIATNSDQFSAMVSFAFNVGLGAFRDSTLLRKHNAGDFAGAANEFLRWVYAGGQFLPGLERRRKAERALYLSQDYTIYL</sequence>
<evidence type="ECO:0000256" key="1">
    <source>
        <dbReference type="ARBA" id="ARBA00000632"/>
    </source>
</evidence>
<comment type="similarity">
    <text evidence="7">Belongs to the glycosyl hydrolase 24 family.</text>
</comment>
<comment type="catalytic activity">
    <reaction evidence="1 7">
        <text>Hydrolysis of (1-&gt;4)-beta-linkages between N-acetylmuramic acid and N-acetyl-D-glucosamine residues in a peptidoglycan and between N-acetyl-D-glucosamine residues in chitodextrins.</text>
        <dbReference type="EC" id="3.2.1.17"/>
    </reaction>
</comment>
<dbReference type="InterPro" id="IPR034690">
    <property type="entry name" value="Endolysin_T4_type"/>
</dbReference>
<name>A0A4Q7EGY7_9CYAN</name>
<accession>A0A4Q7EGY7</accession>
<dbReference type="AlphaFoldDB" id="A0A4Q7EGY7"/>
<comment type="caution">
    <text evidence="8">The sequence shown here is derived from an EMBL/GenBank/DDBJ whole genome shotgun (WGS) entry which is preliminary data.</text>
</comment>
<evidence type="ECO:0000313" key="8">
    <source>
        <dbReference type="EMBL" id="RZM82891.1"/>
    </source>
</evidence>
<dbReference type="SUPFAM" id="SSF53955">
    <property type="entry name" value="Lysozyme-like"/>
    <property type="match status" value="1"/>
</dbReference>
<dbReference type="OrthoDB" id="529831at2"/>
<dbReference type="GO" id="GO:0009253">
    <property type="term" value="P:peptidoglycan catabolic process"/>
    <property type="evidence" value="ECO:0007669"/>
    <property type="project" value="InterPro"/>
</dbReference>
<dbReference type="GO" id="GO:0016998">
    <property type="term" value="P:cell wall macromolecule catabolic process"/>
    <property type="evidence" value="ECO:0007669"/>
    <property type="project" value="InterPro"/>
</dbReference>
<dbReference type="HAMAP" id="MF_04110">
    <property type="entry name" value="ENDOLYSIN_T4"/>
    <property type="match status" value="1"/>
</dbReference>
<evidence type="ECO:0000256" key="5">
    <source>
        <dbReference type="ARBA" id="ARBA00023200"/>
    </source>
</evidence>
<dbReference type="InterPro" id="IPR023346">
    <property type="entry name" value="Lysozyme-like_dom_sf"/>
</dbReference>
<evidence type="ECO:0000256" key="4">
    <source>
        <dbReference type="ARBA" id="ARBA00022801"/>
    </source>
</evidence>
<proteinExistence type="inferred from homology"/>
<dbReference type="EMBL" id="QVFV01000001">
    <property type="protein sequence ID" value="RZM82891.1"/>
    <property type="molecule type" value="Genomic_DNA"/>
</dbReference>
<dbReference type="RefSeq" id="WP_052288301.1">
    <property type="nucleotide sequence ID" value="NZ_QVFV01000001.1"/>
</dbReference>
<evidence type="ECO:0000256" key="6">
    <source>
        <dbReference type="ARBA" id="ARBA00023295"/>
    </source>
</evidence>
<keyword evidence="5" id="KW-1035">Host cytoplasm</keyword>
<keyword evidence="9" id="KW-1185">Reference proteome</keyword>
<protein>
    <recommendedName>
        <fullName evidence="7">Lysozyme</fullName>
        <ecNumber evidence="7">3.2.1.17</ecNumber>
    </recommendedName>
</protein>
<dbReference type="Proteomes" id="UP000292459">
    <property type="component" value="Unassembled WGS sequence"/>
</dbReference>